<organism evidence="7 8">
    <name type="scientific">Cyclotella atomus</name>
    <dbReference type="NCBI Taxonomy" id="382360"/>
    <lineage>
        <taxon>Eukaryota</taxon>
        <taxon>Sar</taxon>
        <taxon>Stramenopiles</taxon>
        <taxon>Ochrophyta</taxon>
        <taxon>Bacillariophyta</taxon>
        <taxon>Coscinodiscophyceae</taxon>
        <taxon>Thalassiosirophycidae</taxon>
        <taxon>Stephanodiscales</taxon>
        <taxon>Stephanodiscaceae</taxon>
        <taxon>Cyclotella</taxon>
    </lineage>
</organism>
<evidence type="ECO:0000313" key="8">
    <source>
        <dbReference type="Proteomes" id="UP001530400"/>
    </source>
</evidence>
<proteinExistence type="predicted"/>
<dbReference type="SUPFAM" id="SSF54534">
    <property type="entry name" value="FKBP-like"/>
    <property type="match status" value="1"/>
</dbReference>
<dbReference type="PANTHER" id="PTHR10516:SF443">
    <property type="entry name" value="FK506-BINDING PROTEIN 59-RELATED"/>
    <property type="match status" value="1"/>
</dbReference>
<evidence type="ECO:0000259" key="6">
    <source>
        <dbReference type="PROSITE" id="PS50059"/>
    </source>
</evidence>
<name>A0ABD3PA63_9STRA</name>
<comment type="caution">
    <text evidence="7">The sequence shown here is derived from an EMBL/GenBank/DDBJ whole genome shotgun (WGS) entry which is preliminary data.</text>
</comment>
<dbReference type="InterPro" id="IPR046357">
    <property type="entry name" value="PPIase_dom_sf"/>
</dbReference>
<keyword evidence="4 5" id="KW-0413">Isomerase</keyword>
<dbReference type="EC" id="5.2.1.8" evidence="2 5"/>
<evidence type="ECO:0000256" key="5">
    <source>
        <dbReference type="PROSITE-ProRule" id="PRU00277"/>
    </source>
</evidence>
<keyword evidence="3 5" id="KW-0697">Rotamase</keyword>
<gene>
    <name evidence="7" type="ORF">ACHAWO_005697</name>
</gene>
<dbReference type="AlphaFoldDB" id="A0ABD3PA63"/>
<dbReference type="InterPro" id="IPR001179">
    <property type="entry name" value="PPIase_FKBP_dom"/>
</dbReference>
<dbReference type="Pfam" id="PF00254">
    <property type="entry name" value="FKBP_C"/>
    <property type="match status" value="1"/>
</dbReference>
<evidence type="ECO:0000256" key="2">
    <source>
        <dbReference type="ARBA" id="ARBA00013194"/>
    </source>
</evidence>
<evidence type="ECO:0000256" key="4">
    <source>
        <dbReference type="ARBA" id="ARBA00023235"/>
    </source>
</evidence>
<dbReference type="PANTHER" id="PTHR10516">
    <property type="entry name" value="PEPTIDYL-PROLYL CIS-TRANS ISOMERASE"/>
    <property type="match status" value="1"/>
</dbReference>
<dbReference type="Gene3D" id="3.10.50.40">
    <property type="match status" value="1"/>
</dbReference>
<reference evidence="7 8" key="1">
    <citation type="submission" date="2024-10" db="EMBL/GenBank/DDBJ databases">
        <title>Updated reference genomes for cyclostephanoid diatoms.</title>
        <authorList>
            <person name="Roberts W.R."/>
            <person name="Alverson A.J."/>
        </authorList>
    </citation>
    <scope>NUCLEOTIDE SEQUENCE [LARGE SCALE GENOMIC DNA]</scope>
    <source>
        <strain evidence="7 8">AJA010-31</strain>
    </source>
</reference>
<dbReference type="Proteomes" id="UP001530400">
    <property type="component" value="Unassembled WGS sequence"/>
</dbReference>
<protein>
    <recommendedName>
        <fullName evidence="2 5">peptidylprolyl isomerase</fullName>
        <ecNumber evidence="2 5">5.2.1.8</ecNumber>
    </recommendedName>
</protein>
<keyword evidence="8" id="KW-1185">Reference proteome</keyword>
<sequence>MDSVSKLETIYEPWSKERPVDGQVVQINLLVCLVDGTEVEDSRKRTPICFVLGSTDVIEGINIAVRGFGQGERSKVKICSELAYGYEGLSPLIPPNADLICDIELVDFRDREKLFDKPLMCSLK</sequence>
<comment type="catalytic activity">
    <reaction evidence="1 5">
        <text>[protein]-peptidylproline (omega=180) = [protein]-peptidylproline (omega=0)</text>
        <dbReference type="Rhea" id="RHEA:16237"/>
        <dbReference type="Rhea" id="RHEA-COMP:10747"/>
        <dbReference type="Rhea" id="RHEA-COMP:10748"/>
        <dbReference type="ChEBI" id="CHEBI:83833"/>
        <dbReference type="ChEBI" id="CHEBI:83834"/>
        <dbReference type="EC" id="5.2.1.8"/>
    </reaction>
</comment>
<evidence type="ECO:0000256" key="3">
    <source>
        <dbReference type="ARBA" id="ARBA00023110"/>
    </source>
</evidence>
<dbReference type="GO" id="GO:0003755">
    <property type="term" value="F:peptidyl-prolyl cis-trans isomerase activity"/>
    <property type="evidence" value="ECO:0007669"/>
    <property type="project" value="UniProtKB-KW"/>
</dbReference>
<feature type="domain" description="PPIase FKBP-type" evidence="6">
    <location>
        <begin position="22"/>
        <end position="109"/>
    </location>
</feature>
<dbReference type="EMBL" id="JALLPJ020000742">
    <property type="protein sequence ID" value="KAL3784021.1"/>
    <property type="molecule type" value="Genomic_DNA"/>
</dbReference>
<dbReference type="PROSITE" id="PS50059">
    <property type="entry name" value="FKBP_PPIASE"/>
    <property type="match status" value="1"/>
</dbReference>
<evidence type="ECO:0000313" key="7">
    <source>
        <dbReference type="EMBL" id="KAL3784021.1"/>
    </source>
</evidence>
<evidence type="ECO:0000256" key="1">
    <source>
        <dbReference type="ARBA" id="ARBA00000971"/>
    </source>
</evidence>
<dbReference type="InterPro" id="IPR050689">
    <property type="entry name" value="FKBP-type_PPIase"/>
</dbReference>
<accession>A0ABD3PA63</accession>